<dbReference type="NCBIfam" id="NF006094">
    <property type="entry name" value="PRK08246.1"/>
    <property type="match status" value="1"/>
</dbReference>
<dbReference type="PROSITE" id="PS00165">
    <property type="entry name" value="DEHYDRATASE_SER_THR"/>
    <property type="match status" value="1"/>
</dbReference>
<dbReference type="GO" id="GO:0004794">
    <property type="term" value="F:threonine deaminase activity"/>
    <property type="evidence" value="ECO:0007669"/>
    <property type="project" value="TreeGrafter"/>
</dbReference>
<dbReference type="Pfam" id="PF00291">
    <property type="entry name" value="PALP"/>
    <property type="match status" value="1"/>
</dbReference>
<dbReference type="PANTHER" id="PTHR48078">
    <property type="entry name" value="THREONINE DEHYDRATASE, MITOCHONDRIAL-RELATED"/>
    <property type="match status" value="1"/>
</dbReference>
<dbReference type="GO" id="GO:0003941">
    <property type="term" value="F:L-serine ammonia-lyase activity"/>
    <property type="evidence" value="ECO:0007669"/>
    <property type="project" value="TreeGrafter"/>
</dbReference>
<organism evidence="5 6">
    <name type="scientific">Streptomyces tateyamensis</name>
    <dbReference type="NCBI Taxonomy" id="565073"/>
    <lineage>
        <taxon>Bacteria</taxon>
        <taxon>Bacillati</taxon>
        <taxon>Actinomycetota</taxon>
        <taxon>Actinomycetes</taxon>
        <taxon>Kitasatosporales</taxon>
        <taxon>Streptomycetaceae</taxon>
        <taxon>Streptomyces</taxon>
    </lineage>
</organism>
<keyword evidence="3" id="KW-0456">Lyase</keyword>
<dbReference type="Gene3D" id="3.40.50.1100">
    <property type="match status" value="2"/>
</dbReference>
<evidence type="ECO:0000256" key="2">
    <source>
        <dbReference type="ARBA" id="ARBA00022898"/>
    </source>
</evidence>
<dbReference type="InterPro" id="IPR036052">
    <property type="entry name" value="TrpB-like_PALP_sf"/>
</dbReference>
<evidence type="ECO:0000256" key="1">
    <source>
        <dbReference type="ARBA" id="ARBA00001933"/>
    </source>
</evidence>
<dbReference type="InterPro" id="IPR050147">
    <property type="entry name" value="Ser/Thr_Dehydratase"/>
</dbReference>
<proteinExistence type="predicted"/>
<sequence>MPIIPSTFPTYDDVKVATDRIRGITRPAPVFEIDRGTFGTSRVFFALEFMQYTGSFKDRGAANFISAHLEAGSMPDAGVVIASGGNAGLACAWAAGKHGIKSTVFLPTTAPSVKVGKLAKLGADVRQVGSEYAEAAEAAVEFAATTGALASHAYDNRYIAAGAGTLLPEIHAQIPGLDTVIVAVGGGGLFTGTAVSADANGVRVVAVEPENCRALNAAIEAGEVVDVKVDSVAADSLGARRTSEMALHWARRSTTRSVLVTDKAILDARQLLWENWRLAVEHGAATALAALTSGAYVPRDGERVAVVLCGANTNLADLVTA</sequence>
<dbReference type="GO" id="GO:0009097">
    <property type="term" value="P:isoleucine biosynthetic process"/>
    <property type="evidence" value="ECO:0007669"/>
    <property type="project" value="TreeGrafter"/>
</dbReference>
<evidence type="ECO:0000259" key="4">
    <source>
        <dbReference type="Pfam" id="PF00291"/>
    </source>
</evidence>
<accession>A0A2V4MW36</accession>
<dbReference type="PANTHER" id="PTHR48078:SF6">
    <property type="entry name" value="L-THREONINE DEHYDRATASE CATABOLIC TDCB"/>
    <property type="match status" value="1"/>
</dbReference>
<dbReference type="InterPro" id="IPR001926">
    <property type="entry name" value="TrpB-like_PALP"/>
</dbReference>
<keyword evidence="6" id="KW-1185">Reference proteome</keyword>
<reference evidence="5 6" key="1">
    <citation type="submission" date="2018-03" db="EMBL/GenBank/DDBJ databases">
        <title>Bioinformatic expansion and discovery of thiopeptide antibiotics.</title>
        <authorList>
            <person name="Schwalen C.J."/>
            <person name="Hudson G.A."/>
            <person name="Mitchell D.A."/>
        </authorList>
    </citation>
    <scope>NUCLEOTIDE SEQUENCE [LARGE SCALE GENOMIC DNA]</scope>
    <source>
        <strain evidence="5 6">ATCC 21389</strain>
    </source>
</reference>
<dbReference type="RefSeq" id="WP_110673605.1">
    <property type="nucleotide sequence ID" value="NZ_PYBW01000244.1"/>
</dbReference>
<evidence type="ECO:0000313" key="5">
    <source>
        <dbReference type="EMBL" id="PYC63851.1"/>
    </source>
</evidence>
<dbReference type="EMBL" id="PYBW01000244">
    <property type="protein sequence ID" value="PYC63851.1"/>
    <property type="molecule type" value="Genomic_DNA"/>
</dbReference>
<dbReference type="AlphaFoldDB" id="A0A2V4MW36"/>
<protein>
    <submittedName>
        <fullName evidence="5">Threonine dehydratase</fullName>
    </submittedName>
</protein>
<keyword evidence="2" id="KW-0663">Pyridoxal phosphate</keyword>
<evidence type="ECO:0000256" key="3">
    <source>
        <dbReference type="ARBA" id="ARBA00023239"/>
    </source>
</evidence>
<dbReference type="InterPro" id="IPR000634">
    <property type="entry name" value="Ser/Thr_deHydtase_PyrdxlP-BS"/>
</dbReference>
<feature type="domain" description="Tryptophan synthase beta chain-like PALP" evidence="4">
    <location>
        <begin position="25"/>
        <end position="310"/>
    </location>
</feature>
<comment type="cofactor">
    <cofactor evidence="1">
        <name>pyridoxal 5'-phosphate</name>
        <dbReference type="ChEBI" id="CHEBI:597326"/>
    </cofactor>
</comment>
<name>A0A2V4MW36_9ACTN</name>
<dbReference type="GO" id="GO:0030170">
    <property type="term" value="F:pyridoxal phosphate binding"/>
    <property type="evidence" value="ECO:0007669"/>
    <property type="project" value="InterPro"/>
</dbReference>
<dbReference type="Proteomes" id="UP000248039">
    <property type="component" value="Unassembled WGS sequence"/>
</dbReference>
<dbReference type="OrthoDB" id="9811476at2"/>
<dbReference type="GO" id="GO:0006567">
    <property type="term" value="P:L-threonine catabolic process"/>
    <property type="evidence" value="ECO:0007669"/>
    <property type="project" value="TreeGrafter"/>
</dbReference>
<comment type="caution">
    <text evidence="5">The sequence shown here is derived from an EMBL/GenBank/DDBJ whole genome shotgun (WGS) entry which is preliminary data.</text>
</comment>
<dbReference type="SUPFAM" id="SSF53686">
    <property type="entry name" value="Tryptophan synthase beta subunit-like PLP-dependent enzymes"/>
    <property type="match status" value="1"/>
</dbReference>
<gene>
    <name evidence="5" type="ORF">C7C46_33100</name>
</gene>
<dbReference type="GO" id="GO:0006565">
    <property type="term" value="P:L-serine catabolic process"/>
    <property type="evidence" value="ECO:0007669"/>
    <property type="project" value="TreeGrafter"/>
</dbReference>
<evidence type="ECO:0000313" key="6">
    <source>
        <dbReference type="Proteomes" id="UP000248039"/>
    </source>
</evidence>